<accession>A0A7U2ES87</accession>
<dbReference type="EMBL" id="CP069024">
    <property type="protein sequence ID" value="QRC92078.1"/>
    <property type="molecule type" value="Genomic_DNA"/>
</dbReference>
<gene>
    <name evidence="1" type="ORF">JI435_427670</name>
</gene>
<organism evidence="1 2">
    <name type="scientific">Phaeosphaeria nodorum (strain SN15 / ATCC MYA-4574 / FGSC 10173)</name>
    <name type="common">Glume blotch fungus</name>
    <name type="synonym">Parastagonospora nodorum</name>
    <dbReference type="NCBI Taxonomy" id="321614"/>
    <lineage>
        <taxon>Eukaryota</taxon>
        <taxon>Fungi</taxon>
        <taxon>Dikarya</taxon>
        <taxon>Ascomycota</taxon>
        <taxon>Pezizomycotina</taxon>
        <taxon>Dothideomycetes</taxon>
        <taxon>Pleosporomycetidae</taxon>
        <taxon>Pleosporales</taxon>
        <taxon>Pleosporineae</taxon>
        <taxon>Phaeosphaeriaceae</taxon>
        <taxon>Parastagonospora</taxon>
    </lineage>
</organism>
<dbReference type="VEuPathDB" id="FungiDB:JI435_427670"/>
<dbReference type="RefSeq" id="XP_001792860.1">
    <property type="nucleotide sequence ID" value="XM_001792808.1"/>
</dbReference>
<dbReference type="KEGG" id="pno:SNOG_02245"/>
<dbReference type="Proteomes" id="UP000663193">
    <property type="component" value="Chromosome 2"/>
</dbReference>
<name>A0A7U2ES87_PHANO</name>
<reference evidence="2" key="1">
    <citation type="journal article" date="2021" name="BMC Genomics">
        <title>Chromosome-level genome assembly and manually-curated proteome of model necrotroph Parastagonospora nodorum Sn15 reveals a genome-wide trove of candidate effector homologs, and redundancy of virulence-related functions within an accessory chromosome.</title>
        <authorList>
            <person name="Bertazzoni S."/>
            <person name="Jones D.A.B."/>
            <person name="Phan H.T."/>
            <person name="Tan K.-C."/>
            <person name="Hane J.K."/>
        </authorList>
    </citation>
    <scope>NUCLEOTIDE SEQUENCE [LARGE SCALE GENOMIC DNA]</scope>
    <source>
        <strain evidence="2">SN15 / ATCC MYA-4574 / FGSC 10173)</strain>
    </source>
</reference>
<dbReference type="OrthoDB" id="3790022at2759"/>
<proteinExistence type="predicted"/>
<sequence>MRNHDEEAHQERQMLACATVVHDIPIEHLRILRLPVQVQDSELSDDSEEPQWVAVLVHTKGMRKILAETVPQMSESRSENALLLMLQQESKKKLFGDRIFTRNARARW</sequence>
<dbReference type="AlphaFoldDB" id="A0A7U2ES87"/>
<evidence type="ECO:0000313" key="1">
    <source>
        <dbReference type="EMBL" id="QRC92078.1"/>
    </source>
</evidence>
<protein>
    <submittedName>
        <fullName evidence="1">Uncharacterized protein</fullName>
    </submittedName>
</protein>
<evidence type="ECO:0000313" key="2">
    <source>
        <dbReference type="Proteomes" id="UP000663193"/>
    </source>
</evidence>
<keyword evidence="2" id="KW-1185">Reference proteome</keyword>